<comment type="function">
    <text evidence="13">The RuvA-RuvB-RuvC complex processes Holliday junction (HJ) DNA during genetic recombination and DNA repair. Endonuclease that resolves HJ intermediates. Cleaves cruciform DNA by making single-stranded nicks across the HJ at symmetrical positions within the homologous arms, yielding a 5'-phosphate and a 3'-hydroxyl group; requires a central core of homology in the junction. The consensus cleavage sequence is 5'-(A/T)TT(C/G)-3'. Cleavage occurs on the 3'-side of the TT dinucleotide at the point of strand exchange. HJ branch migration catalyzed by RuvA-RuvB allows RuvC to scan DNA until it finds its consensus sequence, where it cleaves and resolves the cruciform DNA.</text>
</comment>
<evidence type="ECO:0000256" key="11">
    <source>
        <dbReference type="ARBA" id="ARBA00023204"/>
    </source>
</evidence>
<evidence type="ECO:0000313" key="15">
    <source>
        <dbReference type="EMBL" id="WLD57298.1"/>
    </source>
</evidence>
<keyword evidence="4 13" id="KW-0479">Metal-binding</keyword>
<keyword evidence="5 13" id="KW-0255">Endonuclease</keyword>
<proteinExistence type="inferred from homology"/>
<dbReference type="InterPro" id="IPR012337">
    <property type="entry name" value="RNaseH-like_sf"/>
</dbReference>
<dbReference type="CDD" id="cd16962">
    <property type="entry name" value="RuvC"/>
    <property type="match status" value="1"/>
</dbReference>
<dbReference type="NCBIfam" id="TIGR00228">
    <property type="entry name" value="ruvC"/>
    <property type="match status" value="1"/>
</dbReference>
<dbReference type="RefSeq" id="WP_304994584.1">
    <property type="nucleotide sequence ID" value="NZ_CP101717.1"/>
</dbReference>
<dbReference type="EMBL" id="CP101717">
    <property type="protein sequence ID" value="WLD57298.1"/>
    <property type="molecule type" value="Genomic_DNA"/>
</dbReference>
<dbReference type="GO" id="GO:0003677">
    <property type="term" value="F:DNA binding"/>
    <property type="evidence" value="ECO:0007669"/>
    <property type="project" value="UniProtKB-KW"/>
</dbReference>
<dbReference type="GO" id="GO:0000287">
    <property type="term" value="F:magnesium ion binding"/>
    <property type="evidence" value="ECO:0007669"/>
    <property type="project" value="UniProtKB-UniRule"/>
</dbReference>
<comment type="catalytic activity">
    <reaction evidence="12 13">
        <text>Endonucleolytic cleavage at a junction such as a reciprocal single-stranded crossover between two homologous DNA duplexes (Holliday junction).</text>
        <dbReference type="EC" id="3.1.21.10"/>
    </reaction>
</comment>
<feature type="active site" evidence="13">
    <location>
        <position position="8"/>
    </location>
</feature>
<evidence type="ECO:0000256" key="7">
    <source>
        <dbReference type="ARBA" id="ARBA00022801"/>
    </source>
</evidence>
<keyword evidence="6 13" id="KW-0227">DNA damage</keyword>
<keyword evidence="8 13" id="KW-0460">Magnesium</keyword>
<evidence type="ECO:0000256" key="12">
    <source>
        <dbReference type="ARBA" id="ARBA00029354"/>
    </source>
</evidence>
<gene>
    <name evidence="13 15" type="primary">ruvC</name>
    <name evidence="15" type="ORF">NFC81_11285</name>
</gene>
<dbReference type="PANTHER" id="PTHR30194">
    <property type="entry name" value="CROSSOVER JUNCTION ENDODEOXYRIBONUCLEASE RUVC"/>
    <property type="match status" value="1"/>
</dbReference>
<feature type="binding site" evidence="13">
    <location>
        <position position="140"/>
    </location>
    <ligand>
        <name>Mg(2+)</name>
        <dbReference type="ChEBI" id="CHEBI:18420"/>
        <label>1</label>
    </ligand>
</feature>
<dbReference type="InterPro" id="IPR002176">
    <property type="entry name" value="X-over_junc_endoDNase_RuvC"/>
</dbReference>
<feature type="active site" evidence="13">
    <location>
        <position position="68"/>
    </location>
</feature>
<dbReference type="SUPFAM" id="SSF53098">
    <property type="entry name" value="Ribonuclease H-like"/>
    <property type="match status" value="1"/>
</dbReference>
<keyword evidence="11 13" id="KW-0234">DNA repair</keyword>
<dbReference type="GO" id="GO:0006281">
    <property type="term" value="P:DNA repair"/>
    <property type="evidence" value="ECO:0007669"/>
    <property type="project" value="UniProtKB-UniRule"/>
</dbReference>
<dbReference type="Pfam" id="PF02075">
    <property type="entry name" value="RuvC"/>
    <property type="match status" value="1"/>
</dbReference>
<dbReference type="FunFam" id="3.30.420.10:FF:000002">
    <property type="entry name" value="Crossover junction endodeoxyribonuclease RuvC"/>
    <property type="match status" value="1"/>
</dbReference>
<comment type="similarity">
    <text evidence="1 13">Belongs to the RuvC family.</text>
</comment>
<evidence type="ECO:0000256" key="2">
    <source>
        <dbReference type="ARBA" id="ARBA00022490"/>
    </source>
</evidence>
<dbReference type="GO" id="GO:0005737">
    <property type="term" value="C:cytoplasm"/>
    <property type="evidence" value="ECO:0007669"/>
    <property type="project" value="UniProtKB-SubCell"/>
</dbReference>
<keyword evidence="3 13" id="KW-0540">Nuclease</keyword>
<dbReference type="GO" id="GO:0008821">
    <property type="term" value="F:crossover junction DNA endonuclease activity"/>
    <property type="evidence" value="ECO:0007669"/>
    <property type="project" value="UniProtKB-UniRule"/>
</dbReference>
<sequence length="173" mass="18314">MSIILGIDPGSRRTGFGVIDTSGRKPRYITSGCINLTKLVDIPSRLDSIFSHVQEICAQVSPTEFAIEQVFLGRNVDSALKLGHARGAAIVAAMQAGLPVHEYAARQVKQSVVGKGSATKEQVQHMVKVLLDLPGMPQEDAADALAIALCHAHFSASMGRIAGAVGSRRGRTV</sequence>
<evidence type="ECO:0000256" key="6">
    <source>
        <dbReference type="ARBA" id="ARBA00022763"/>
    </source>
</evidence>
<evidence type="ECO:0000256" key="14">
    <source>
        <dbReference type="NCBIfam" id="TIGR00228"/>
    </source>
</evidence>
<feature type="binding site" evidence="13">
    <location>
        <position position="8"/>
    </location>
    <ligand>
        <name>Mg(2+)</name>
        <dbReference type="ChEBI" id="CHEBI:18420"/>
        <label>1</label>
    </ligand>
</feature>
<keyword evidence="10 13" id="KW-0233">DNA recombination</keyword>
<keyword evidence="2 13" id="KW-0963">Cytoplasm</keyword>
<evidence type="ECO:0000256" key="13">
    <source>
        <dbReference type="HAMAP-Rule" id="MF_00034"/>
    </source>
</evidence>
<dbReference type="PANTHER" id="PTHR30194:SF3">
    <property type="entry name" value="CROSSOVER JUNCTION ENDODEOXYRIBONUCLEASE RUVC"/>
    <property type="match status" value="1"/>
</dbReference>
<organism evidence="15">
    <name type="scientific">Salinispirillum sp. LH 10-3-1</name>
    <dbReference type="NCBI Taxonomy" id="2952525"/>
    <lineage>
        <taxon>Bacteria</taxon>
        <taxon>Pseudomonadati</taxon>
        <taxon>Pseudomonadota</taxon>
        <taxon>Gammaproteobacteria</taxon>
        <taxon>Oceanospirillales</taxon>
        <taxon>Saccharospirillaceae</taxon>
        <taxon>Salinispirillum</taxon>
    </lineage>
</organism>
<dbReference type="InterPro" id="IPR036397">
    <property type="entry name" value="RNaseH_sf"/>
</dbReference>
<protein>
    <recommendedName>
        <fullName evidence="13 14">Crossover junction endodeoxyribonuclease RuvC</fullName>
        <ecNumber evidence="13 14">3.1.21.10</ecNumber>
    </recommendedName>
    <alternativeName>
        <fullName evidence="13">Holliday junction nuclease RuvC</fullName>
    </alternativeName>
    <alternativeName>
        <fullName evidence="13">Holliday junction resolvase RuvC</fullName>
    </alternativeName>
</protein>
<evidence type="ECO:0000256" key="4">
    <source>
        <dbReference type="ARBA" id="ARBA00022723"/>
    </source>
</evidence>
<reference evidence="15" key="1">
    <citation type="submission" date="2022-07" db="EMBL/GenBank/DDBJ databases">
        <title>Complete genome sequence of Salinispirillum sp. LH10-3-1 capable of multiple carbohydrate inversion isolated from a soda lake.</title>
        <authorList>
            <person name="Liu J."/>
            <person name="Zhai Y."/>
            <person name="Zhang H."/>
            <person name="Yang H."/>
            <person name="Qu J."/>
            <person name="Li J."/>
        </authorList>
    </citation>
    <scope>NUCLEOTIDE SEQUENCE</scope>
    <source>
        <strain evidence="15">LH 10-3-1</strain>
    </source>
</reference>
<dbReference type="HAMAP" id="MF_00034">
    <property type="entry name" value="RuvC"/>
    <property type="match status" value="1"/>
</dbReference>
<evidence type="ECO:0000256" key="8">
    <source>
        <dbReference type="ARBA" id="ARBA00022842"/>
    </source>
</evidence>
<evidence type="ECO:0000256" key="1">
    <source>
        <dbReference type="ARBA" id="ARBA00009518"/>
    </source>
</evidence>
<dbReference type="InterPro" id="IPR020563">
    <property type="entry name" value="X-over_junc_endoDNase_Mg_BS"/>
</dbReference>
<comment type="subunit">
    <text evidence="13">Homodimer which binds Holliday junction (HJ) DNA. The HJ becomes 2-fold symmetrical on binding to RuvC with unstacked arms; it has a different conformation from HJ DNA in complex with RuvA. In the full resolvosome a probable DNA-RuvA(4)-RuvB(12)-RuvC(2) complex forms which resolves the HJ.</text>
</comment>
<dbReference type="GO" id="GO:0006310">
    <property type="term" value="P:DNA recombination"/>
    <property type="evidence" value="ECO:0007669"/>
    <property type="project" value="UniProtKB-UniRule"/>
</dbReference>
<evidence type="ECO:0000256" key="9">
    <source>
        <dbReference type="ARBA" id="ARBA00023125"/>
    </source>
</evidence>
<dbReference type="Gene3D" id="3.30.420.10">
    <property type="entry name" value="Ribonuclease H-like superfamily/Ribonuclease H"/>
    <property type="match status" value="1"/>
</dbReference>
<dbReference type="EC" id="3.1.21.10" evidence="13 14"/>
<keyword evidence="9 13" id="KW-0238">DNA-binding</keyword>
<accession>A0AB38YE09</accession>
<comment type="subcellular location">
    <subcellularLocation>
        <location evidence="13">Cytoplasm</location>
    </subcellularLocation>
</comment>
<name>A0AB38YE09_9GAMM</name>
<feature type="active site" evidence="13">
    <location>
        <position position="140"/>
    </location>
</feature>
<keyword evidence="7 13" id="KW-0378">Hydrolase</keyword>
<evidence type="ECO:0000256" key="5">
    <source>
        <dbReference type="ARBA" id="ARBA00022759"/>
    </source>
</evidence>
<dbReference type="AlphaFoldDB" id="A0AB38YE09"/>
<feature type="binding site" evidence="13">
    <location>
        <position position="68"/>
    </location>
    <ligand>
        <name>Mg(2+)</name>
        <dbReference type="ChEBI" id="CHEBI:18420"/>
        <label>2</label>
    </ligand>
</feature>
<comment type="cofactor">
    <cofactor evidence="13">
        <name>Mg(2+)</name>
        <dbReference type="ChEBI" id="CHEBI:18420"/>
    </cofactor>
    <text evidence="13">Binds 2 Mg(2+) ion per subunit.</text>
</comment>
<dbReference type="PRINTS" id="PR00696">
    <property type="entry name" value="RSOLVASERUVC"/>
</dbReference>
<dbReference type="PROSITE" id="PS01321">
    <property type="entry name" value="RUVC"/>
    <property type="match status" value="1"/>
</dbReference>
<evidence type="ECO:0000256" key="10">
    <source>
        <dbReference type="ARBA" id="ARBA00023172"/>
    </source>
</evidence>
<dbReference type="GO" id="GO:0048476">
    <property type="term" value="C:Holliday junction resolvase complex"/>
    <property type="evidence" value="ECO:0007669"/>
    <property type="project" value="UniProtKB-UniRule"/>
</dbReference>
<evidence type="ECO:0000256" key="3">
    <source>
        <dbReference type="ARBA" id="ARBA00022722"/>
    </source>
</evidence>